<accession>A0ABX8QY66</accession>
<dbReference type="Pfam" id="PF12900">
    <property type="entry name" value="Pyridox_ox_2"/>
    <property type="match status" value="1"/>
</dbReference>
<dbReference type="SUPFAM" id="SSF50475">
    <property type="entry name" value="FMN-binding split barrel"/>
    <property type="match status" value="1"/>
</dbReference>
<name>A0ABX8QY66_9ACTN</name>
<protein>
    <submittedName>
        <fullName evidence="1">Pyridoxamine 5'-phosphate oxidase family protein</fullName>
    </submittedName>
</protein>
<sequence length="137" mass="15226">MHLDRSGLEILDVRECRALLARAVVGRVVFTEHALPAVQPVNFIVHADDVVIRTARASRLATAARQTVVAFEIDEFDATARTGWSVVIIGHARLVTASEEIAALEDLPLRSWMPGHRDQYIRIRPELVSGRRIPVDA</sequence>
<dbReference type="InterPro" id="IPR012349">
    <property type="entry name" value="Split_barrel_FMN-bd"/>
</dbReference>
<proteinExistence type="predicted"/>
<dbReference type="Gene3D" id="2.30.110.10">
    <property type="entry name" value="Electron Transport, Fmn-binding Protein, Chain A"/>
    <property type="match status" value="1"/>
</dbReference>
<dbReference type="Proteomes" id="UP001049518">
    <property type="component" value="Chromosome"/>
</dbReference>
<dbReference type="InterPro" id="IPR024747">
    <property type="entry name" value="Pyridox_Oxase-rel"/>
</dbReference>
<dbReference type="RefSeq" id="WP_231335965.1">
    <property type="nucleotide sequence ID" value="NZ_CP059572.1"/>
</dbReference>
<reference evidence="1" key="1">
    <citation type="submission" date="2020-07" db="EMBL/GenBank/DDBJ databases">
        <authorList>
            <person name="Tarantini F.S."/>
            <person name="Hong K.W."/>
            <person name="Chan K.G."/>
        </authorList>
    </citation>
    <scope>NUCLEOTIDE SEQUENCE</scope>
    <source>
        <strain evidence="1">32-07</strain>
    </source>
</reference>
<evidence type="ECO:0000313" key="1">
    <source>
        <dbReference type="EMBL" id="QXJ22642.1"/>
    </source>
</evidence>
<gene>
    <name evidence="1" type="ORF">AGRA3207_003677</name>
</gene>
<dbReference type="EMBL" id="CP059572">
    <property type="protein sequence ID" value="QXJ22642.1"/>
    <property type="molecule type" value="Genomic_DNA"/>
</dbReference>
<keyword evidence="2" id="KW-1185">Reference proteome</keyword>
<evidence type="ECO:0000313" key="2">
    <source>
        <dbReference type="Proteomes" id="UP001049518"/>
    </source>
</evidence>
<organism evidence="1 2">
    <name type="scientific">Actinomadura graeca</name>
    <dbReference type="NCBI Taxonomy" id="2750812"/>
    <lineage>
        <taxon>Bacteria</taxon>
        <taxon>Bacillati</taxon>
        <taxon>Actinomycetota</taxon>
        <taxon>Actinomycetes</taxon>
        <taxon>Streptosporangiales</taxon>
        <taxon>Thermomonosporaceae</taxon>
        <taxon>Actinomadura</taxon>
    </lineage>
</organism>